<dbReference type="KEGG" id="faf:OE104_14385"/>
<proteinExistence type="inferred from homology"/>
<protein>
    <recommendedName>
        <fullName evidence="2 3">Single-stranded DNA-binding protein</fullName>
        <shortName evidence="2">SSB</shortName>
    </recommendedName>
</protein>
<dbReference type="InterPro" id="IPR000424">
    <property type="entry name" value="Primosome_PriB/ssb"/>
</dbReference>
<comment type="caution">
    <text evidence="2">Lacks conserved residue(s) required for the propagation of feature annotation.</text>
</comment>
<dbReference type="GO" id="GO:0006260">
    <property type="term" value="P:DNA replication"/>
    <property type="evidence" value="ECO:0007669"/>
    <property type="project" value="InterPro"/>
</dbReference>
<dbReference type="Gene3D" id="2.40.50.140">
    <property type="entry name" value="Nucleic acid-binding proteins"/>
    <property type="match status" value="1"/>
</dbReference>
<dbReference type="Pfam" id="PF00436">
    <property type="entry name" value="SSB"/>
    <property type="match status" value="1"/>
</dbReference>
<evidence type="ECO:0000313" key="5">
    <source>
        <dbReference type="Proteomes" id="UP001164718"/>
    </source>
</evidence>
<dbReference type="PIRSF" id="PIRSF002070">
    <property type="entry name" value="SSB"/>
    <property type="match status" value="1"/>
</dbReference>
<dbReference type="Proteomes" id="UP001164718">
    <property type="component" value="Chromosome"/>
</dbReference>
<name>A0A9E8LVR6_9BACI</name>
<dbReference type="AlphaFoldDB" id="A0A9E8LVR6"/>
<dbReference type="EMBL" id="CP106878">
    <property type="protein sequence ID" value="WAA09684.1"/>
    <property type="molecule type" value="Genomic_DNA"/>
</dbReference>
<comment type="subunit">
    <text evidence="2">Homotetramer.</text>
</comment>
<accession>A0A9E8LVR6</accession>
<keyword evidence="1 2" id="KW-0238">DNA-binding</keyword>
<dbReference type="PANTHER" id="PTHR10302">
    <property type="entry name" value="SINGLE-STRANDED DNA-BINDING PROTEIN"/>
    <property type="match status" value="1"/>
</dbReference>
<sequence length="119" mass="13375">MINQVTLVGRLVRDPELKITQEGIAVANVTLAVNRNFKNSNGMIDTDFIQCTLWKKMAENTVQYCRKGSVIGIVGRIQTRNYTNSEGRKIYVTEVIADSVRFLDGKPVEERELVAQGKT</sequence>
<dbReference type="RefSeq" id="WP_275417467.1">
    <property type="nucleotide sequence ID" value="NZ_CP106878.1"/>
</dbReference>
<evidence type="ECO:0000256" key="2">
    <source>
        <dbReference type="HAMAP-Rule" id="MF_00984"/>
    </source>
</evidence>
<evidence type="ECO:0000256" key="1">
    <source>
        <dbReference type="ARBA" id="ARBA00023125"/>
    </source>
</evidence>
<reference evidence="4" key="1">
    <citation type="submission" date="2022-09" db="EMBL/GenBank/DDBJ databases">
        <title>Complete Genomes of Fervidibacillus albus and Fervidibacillus halotolerans isolated from tidal flat sediments.</title>
        <authorList>
            <person name="Kwon K.K."/>
            <person name="Yang S.-H."/>
            <person name="Park M.J."/>
            <person name="Oh H.-M."/>
        </authorList>
    </citation>
    <scope>NUCLEOTIDE SEQUENCE</scope>
    <source>
        <strain evidence="4">MEBiC13591</strain>
    </source>
</reference>
<organism evidence="4 5">
    <name type="scientific">Fervidibacillus albus</name>
    <dbReference type="NCBI Taxonomy" id="2980026"/>
    <lineage>
        <taxon>Bacteria</taxon>
        <taxon>Bacillati</taxon>
        <taxon>Bacillota</taxon>
        <taxon>Bacilli</taxon>
        <taxon>Bacillales</taxon>
        <taxon>Bacillaceae</taxon>
        <taxon>Fervidibacillus</taxon>
    </lineage>
</organism>
<dbReference type="HAMAP" id="MF_00984">
    <property type="entry name" value="SSB"/>
    <property type="match status" value="1"/>
</dbReference>
<gene>
    <name evidence="4" type="primary">ssb</name>
    <name evidence="4" type="ORF">OE104_14385</name>
</gene>
<dbReference type="GO" id="GO:0009295">
    <property type="term" value="C:nucleoid"/>
    <property type="evidence" value="ECO:0007669"/>
    <property type="project" value="TreeGrafter"/>
</dbReference>
<evidence type="ECO:0000256" key="3">
    <source>
        <dbReference type="PIRNR" id="PIRNR002070"/>
    </source>
</evidence>
<dbReference type="PROSITE" id="PS50935">
    <property type="entry name" value="SSB"/>
    <property type="match status" value="1"/>
</dbReference>
<keyword evidence="5" id="KW-1185">Reference proteome</keyword>
<dbReference type="PANTHER" id="PTHR10302:SF27">
    <property type="entry name" value="SINGLE-STRANDED DNA-BINDING PROTEIN"/>
    <property type="match status" value="1"/>
</dbReference>
<dbReference type="InterPro" id="IPR012340">
    <property type="entry name" value="NA-bd_OB-fold"/>
</dbReference>
<dbReference type="NCBIfam" id="TIGR00621">
    <property type="entry name" value="ssb"/>
    <property type="match status" value="1"/>
</dbReference>
<dbReference type="GO" id="GO:0003697">
    <property type="term" value="F:single-stranded DNA binding"/>
    <property type="evidence" value="ECO:0007669"/>
    <property type="project" value="UniProtKB-UniRule"/>
</dbReference>
<dbReference type="SUPFAM" id="SSF50249">
    <property type="entry name" value="Nucleic acid-binding proteins"/>
    <property type="match status" value="1"/>
</dbReference>
<dbReference type="InterPro" id="IPR011344">
    <property type="entry name" value="ssDNA-bd"/>
</dbReference>
<dbReference type="CDD" id="cd04496">
    <property type="entry name" value="SSB_OBF"/>
    <property type="match status" value="1"/>
</dbReference>
<evidence type="ECO:0000313" key="4">
    <source>
        <dbReference type="EMBL" id="WAA09684.1"/>
    </source>
</evidence>